<dbReference type="InterPro" id="IPR000333">
    <property type="entry name" value="TGFB_receptor"/>
</dbReference>
<keyword evidence="4" id="KW-0723">Serine/threonine-protein kinase</keyword>
<keyword evidence="7" id="KW-0732">Signal</keyword>
<evidence type="ECO:0000259" key="14">
    <source>
        <dbReference type="PROSITE" id="PS50011"/>
    </source>
</evidence>
<dbReference type="PANTHER" id="PTHR23255">
    <property type="entry name" value="TRANSFORMING GROWTH FACTOR-BETA RECEPTOR TYPE I AND II"/>
    <property type="match status" value="1"/>
</dbReference>
<sequence length="150" mass="17101">MAAMERNIVKYLTHDTIFDETIVHWLAMPYFENGNLYSYLKEHTISLSQSASMVHNIASGLHYLHCIFDPRIKPRIAHRDLKSSNILIDADLQCCIGDLGLAICDIGWSNASLTSYLTRKSNIQVGTKRYMSPELLSLSFDEKCQFITLK</sequence>
<comment type="subcellular location">
    <subcellularLocation>
        <location evidence="1">Membrane</location>
        <topology evidence="1">Single-pass type I membrane protein</topology>
    </subcellularLocation>
</comment>
<dbReference type="InterPro" id="IPR008271">
    <property type="entry name" value="Ser/Thr_kinase_AS"/>
</dbReference>
<reference evidence="15" key="1">
    <citation type="submission" date="2018-11" db="EMBL/GenBank/DDBJ databases">
        <title>Myxobolus squamalis genome and transcriptome.</title>
        <authorList>
            <person name="Yahalomi D."/>
            <person name="Atkinson S.D."/>
            <person name="Neuhof M."/>
            <person name="Chang E.S."/>
            <person name="Philippe H."/>
            <person name="Cartwright P."/>
            <person name="Bartholomew J.L."/>
            <person name="Huchon D."/>
        </authorList>
    </citation>
    <scope>NUCLEOTIDE SEQUENCE</scope>
    <source>
        <strain evidence="15">71B08</strain>
        <tissue evidence="15">Whole</tissue>
    </source>
</reference>
<dbReference type="InterPro" id="IPR011009">
    <property type="entry name" value="Kinase-like_dom_sf"/>
</dbReference>
<keyword evidence="11" id="KW-1133">Transmembrane helix</keyword>
<dbReference type="PANTHER" id="PTHR23255:SF72">
    <property type="entry name" value="RECEPTOR PROTEIN SERINE_THREONINE KINASE"/>
    <property type="match status" value="1"/>
</dbReference>
<evidence type="ECO:0000256" key="3">
    <source>
        <dbReference type="ARBA" id="ARBA00012401"/>
    </source>
</evidence>
<evidence type="ECO:0000256" key="13">
    <source>
        <dbReference type="ARBA" id="ARBA00023170"/>
    </source>
</evidence>
<dbReference type="GO" id="GO:0005524">
    <property type="term" value="F:ATP binding"/>
    <property type="evidence" value="ECO:0007669"/>
    <property type="project" value="UniProtKB-KW"/>
</dbReference>
<evidence type="ECO:0000256" key="1">
    <source>
        <dbReference type="ARBA" id="ARBA00004479"/>
    </source>
</evidence>
<keyword evidence="12" id="KW-0472">Membrane</keyword>
<keyword evidence="10" id="KW-0067">ATP-binding</keyword>
<name>A0A6B2FWX4_MYXSQ</name>
<evidence type="ECO:0000256" key="11">
    <source>
        <dbReference type="ARBA" id="ARBA00022989"/>
    </source>
</evidence>
<evidence type="ECO:0000256" key="5">
    <source>
        <dbReference type="ARBA" id="ARBA00022679"/>
    </source>
</evidence>
<evidence type="ECO:0000256" key="10">
    <source>
        <dbReference type="ARBA" id="ARBA00022840"/>
    </source>
</evidence>
<keyword evidence="8" id="KW-0547">Nucleotide-binding</keyword>
<evidence type="ECO:0000256" key="2">
    <source>
        <dbReference type="ARBA" id="ARBA00009605"/>
    </source>
</evidence>
<dbReference type="InterPro" id="IPR000719">
    <property type="entry name" value="Prot_kinase_dom"/>
</dbReference>
<evidence type="ECO:0000256" key="12">
    <source>
        <dbReference type="ARBA" id="ARBA00023136"/>
    </source>
</evidence>
<dbReference type="EMBL" id="GHBR01000433">
    <property type="protein sequence ID" value="NDJ95998.1"/>
    <property type="molecule type" value="Transcribed_RNA"/>
</dbReference>
<evidence type="ECO:0000256" key="9">
    <source>
        <dbReference type="ARBA" id="ARBA00022777"/>
    </source>
</evidence>
<keyword evidence="13 15" id="KW-0675">Receptor</keyword>
<evidence type="ECO:0000256" key="8">
    <source>
        <dbReference type="ARBA" id="ARBA00022741"/>
    </source>
</evidence>
<dbReference type="PROSITE" id="PS00108">
    <property type="entry name" value="PROTEIN_KINASE_ST"/>
    <property type="match status" value="1"/>
</dbReference>
<dbReference type="Gene3D" id="1.10.510.10">
    <property type="entry name" value="Transferase(Phosphotransferase) domain 1"/>
    <property type="match status" value="1"/>
</dbReference>
<protein>
    <recommendedName>
        <fullName evidence="3">receptor protein serine/threonine kinase</fullName>
        <ecNumber evidence="3">2.7.11.30</ecNumber>
    </recommendedName>
</protein>
<evidence type="ECO:0000256" key="7">
    <source>
        <dbReference type="ARBA" id="ARBA00022729"/>
    </source>
</evidence>
<dbReference type="GO" id="GO:0004675">
    <property type="term" value="F:transmembrane receptor protein serine/threonine kinase activity"/>
    <property type="evidence" value="ECO:0007669"/>
    <property type="project" value="UniProtKB-EC"/>
</dbReference>
<dbReference type="GO" id="GO:0071363">
    <property type="term" value="P:cellular response to growth factor stimulus"/>
    <property type="evidence" value="ECO:0007669"/>
    <property type="project" value="TreeGrafter"/>
</dbReference>
<keyword evidence="5" id="KW-0808">Transferase</keyword>
<comment type="similarity">
    <text evidence="2">Belongs to the protein kinase superfamily. TKL Ser/Thr protein kinase family. TGFB receptor subfamily.</text>
</comment>
<evidence type="ECO:0000256" key="4">
    <source>
        <dbReference type="ARBA" id="ARBA00022527"/>
    </source>
</evidence>
<organism evidence="15">
    <name type="scientific">Myxobolus squamalis</name>
    <name type="common">Myxosporean</name>
    <dbReference type="NCBI Taxonomy" id="59785"/>
    <lineage>
        <taxon>Eukaryota</taxon>
        <taxon>Metazoa</taxon>
        <taxon>Cnidaria</taxon>
        <taxon>Myxozoa</taxon>
        <taxon>Myxosporea</taxon>
        <taxon>Bivalvulida</taxon>
        <taxon>Platysporina</taxon>
        <taxon>Myxobolidae</taxon>
        <taxon>Myxobolus</taxon>
    </lineage>
</organism>
<dbReference type="AlphaFoldDB" id="A0A6B2FWX4"/>
<feature type="domain" description="Protein kinase" evidence="14">
    <location>
        <begin position="1"/>
        <end position="150"/>
    </location>
</feature>
<accession>A0A6B2FWX4</accession>
<dbReference type="PROSITE" id="PS50011">
    <property type="entry name" value="PROTEIN_KINASE_DOM"/>
    <property type="match status" value="1"/>
</dbReference>
<evidence type="ECO:0000313" key="15">
    <source>
        <dbReference type="EMBL" id="NDJ95998.1"/>
    </source>
</evidence>
<proteinExistence type="inferred from homology"/>
<dbReference type="GO" id="GO:0070724">
    <property type="term" value="C:BMP receptor complex"/>
    <property type="evidence" value="ECO:0007669"/>
    <property type="project" value="TreeGrafter"/>
</dbReference>
<keyword evidence="6" id="KW-0812">Transmembrane</keyword>
<dbReference type="EC" id="2.7.11.30" evidence="3"/>
<dbReference type="SMART" id="SM00220">
    <property type="entry name" value="S_TKc"/>
    <property type="match status" value="1"/>
</dbReference>
<evidence type="ECO:0000256" key="6">
    <source>
        <dbReference type="ARBA" id="ARBA00022692"/>
    </source>
</evidence>
<dbReference type="SUPFAM" id="SSF56112">
    <property type="entry name" value="Protein kinase-like (PK-like)"/>
    <property type="match status" value="1"/>
</dbReference>
<dbReference type="Pfam" id="PF00069">
    <property type="entry name" value="Pkinase"/>
    <property type="match status" value="1"/>
</dbReference>
<keyword evidence="9 15" id="KW-0418">Kinase</keyword>